<dbReference type="EMBL" id="MIKF01000009">
    <property type="protein sequence ID" value="RTE84152.1"/>
    <property type="molecule type" value="Genomic_DNA"/>
</dbReference>
<name>A0A430M864_9HYPO</name>
<reference evidence="1 2" key="1">
    <citation type="submission" date="2017-06" db="EMBL/GenBank/DDBJ databases">
        <title>Comparative genomic analysis of Ambrosia Fusariam Clade fungi.</title>
        <authorList>
            <person name="Stajich J.E."/>
            <person name="Carrillo J."/>
            <person name="Kijimoto T."/>
            <person name="Eskalen A."/>
            <person name="O'Donnell K."/>
            <person name="Kasson M."/>
        </authorList>
    </citation>
    <scope>NUCLEOTIDE SEQUENCE [LARGE SCALE GENOMIC DNA]</scope>
    <source>
        <strain evidence="1 2">UCR1854</strain>
    </source>
</reference>
<evidence type="ECO:0000313" key="1">
    <source>
        <dbReference type="EMBL" id="RTE84152.1"/>
    </source>
</evidence>
<organism evidence="1 2">
    <name type="scientific">Fusarium euwallaceae</name>
    <dbReference type="NCBI Taxonomy" id="1147111"/>
    <lineage>
        <taxon>Eukaryota</taxon>
        <taxon>Fungi</taxon>
        <taxon>Dikarya</taxon>
        <taxon>Ascomycota</taxon>
        <taxon>Pezizomycotina</taxon>
        <taxon>Sordariomycetes</taxon>
        <taxon>Hypocreomycetidae</taxon>
        <taxon>Hypocreales</taxon>
        <taxon>Nectriaceae</taxon>
        <taxon>Fusarium</taxon>
        <taxon>Fusarium solani species complex</taxon>
    </lineage>
</organism>
<comment type="caution">
    <text evidence="1">The sequence shown here is derived from an EMBL/GenBank/DDBJ whole genome shotgun (WGS) entry which is preliminary data.</text>
</comment>
<accession>A0A430M864</accession>
<keyword evidence="2" id="KW-1185">Reference proteome</keyword>
<proteinExistence type="predicted"/>
<dbReference type="PROSITE" id="PS51257">
    <property type="entry name" value="PROKAR_LIPOPROTEIN"/>
    <property type="match status" value="1"/>
</dbReference>
<protein>
    <submittedName>
        <fullName evidence="1">Uncharacterized protein</fullName>
    </submittedName>
</protein>
<dbReference type="AlphaFoldDB" id="A0A430M864"/>
<sequence>MARPIELAGVCLTAAGLGCGLGWAGWAVLVLQPATPVFCGCIWMDVPGSAVQPNVAWRPVRSRCHTLSVEGSLSGRPRYYGQPLGLPPVACLHCTVTVCINGEAEVDLG</sequence>
<evidence type="ECO:0000313" key="2">
    <source>
        <dbReference type="Proteomes" id="UP000287124"/>
    </source>
</evidence>
<dbReference type="Proteomes" id="UP000287124">
    <property type="component" value="Unassembled WGS sequence"/>
</dbReference>
<gene>
    <name evidence="1" type="ORF">BHE90_001222</name>
</gene>